<dbReference type="CDD" id="cd00084">
    <property type="entry name" value="HMG-box_SF"/>
    <property type="match status" value="1"/>
</dbReference>
<evidence type="ECO:0000313" key="5">
    <source>
        <dbReference type="EMBL" id="KAK9764334.1"/>
    </source>
</evidence>
<dbReference type="PANTHER" id="PTHR48112:SF15">
    <property type="entry name" value="HMG BOX DOMAIN-CONTAINING PROTEIN"/>
    <property type="match status" value="1"/>
</dbReference>
<dbReference type="SUPFAM" id="SSF47095">
    <property type="entry name" value="HMG-box"/>
    <property type="match status" value="3"/>
</dbReference>
<feature type="compositionally biased region" description="Polar residues" evidence="3">
    <location>
        <begin position="50"/>
        <end position="59"/>
    </location>
</feature>
<evidence type="ECO:0000256" key="1">
    <source>
        <dbReference type="ARBA" id="ARBA00023125"/>
    </source>
</evidence>
<feature type="region of interest" description="Disordered" evidence="3">
    <location>
        <begin position="565"/>
        <end position="600"/>
    </location>
</feature>
<keyword evidence="2" id="KW-0539">Nucleus</keyword>
<organism evidence="5 6">
    <name type="scientific">Basidiobolus ranarum</name>
    <dbReference type="NCBI Taxonomy" id="34480"/>
    <lineage>
        <taxon>Eukaryota</taxon>
        <taxon>Fungi</taxon>
        <taxon>Fungi incertae sedis</taxon>
        <taxon>Zoopagomycota</taxon>
        <taxon>Entomophthoromycotina</taxon>
        <taxon>Basidiobolomycetes</taxon>
        <taxon>Basidiobolales</taxon>
        <taxon>Basidiobolaceae</taxon>
        <taxon>Basidiobolus</taxon>
    </lineage>
</organism>
<dbReference type="InterPro" id="IPR036910">
    <property type="entry name" value="HMG_box_dom_sf"/>
</dbReference>
<feature type="DNA-binding region" description="HMG box" evidence="2">
    <location>
        <begin position="485"/>
        <end position="553"/>
    </location>
</feature>
<name>A0ABR2WS81_9FUNG</name>
<dbReference type="InterPro" id="IPR050342">
    <property type="entry name" value="HMGB"/>
</dbReference>
<dbReference type="PANTHER" id="PTHR48112">
    <property type="entry name" value="HIGH MOBILITY GROUP PROTEIN DSP1"/>
    <property type="match status" value="1"/>
</dbReference>
<keyword evidence="1 2" id="KW-0238">DNA-binding</keyword>
<accession>A0ABR2WS81</accession>
<feature type="DNA-binding region" description="HMG box" evidence="2">
    <location>
        <begin position="390"/>
        <end position="458"/>
    </location>
</feature>
<proteinExistence type="predicted"/>
<sequence length="668" mass="74551">MAFHPNQHSQGNNMIFPDRRQSQGITQGMSQSLNPVNNFAPLNSLGSYTSRQFDPTNFDSRGYLNPSDPWKNGSPIFPPDQGDASSPNLQNSLLSGNHAGISSIQSISPPTSGYPNQTLRMMQNNDAQLPYFNQSPLVPTSQQQYSNYQHVPASNGQSQAMSVAHMAPQSPTASFIRRYSGSTNMMGGIDPSSLTNGMGYSNQGYPGQLGGMDSFGRNSLSQYVDNEGVMSNPALKSKPENMAELQYGNGNNNVGNQNSTDFNVMNNNGMSHDTHLQSESSIEDNYSQVHNSSMNSGLNQGFPQFQGGTIAPAQVSNSPKRISKTKSIIPKDTSKTSPKALANSNIEGYGEMKSNGSHMTIKPKSPKTPKSKPKQSLSLPQNTSSTGQKLKRPMNAFLIYASERRPQLQQSDPTMTTAAQSKILGDEWAKMDDSHKQAFVERARALKSEFLETNPDYVYTRRPNNTKKKYRRRSVIDGDNGSPKLKRPMNAYLLFNKEMRHKLLETNPNMSVSEISKEIGDRWKNLNEEERNRYFTEAQSIKRDFLVTNPDFVYTRRSKAEIEAGKKRGLEEEDDFTPTRDPRGRKKKKQKNPTAPKHPMSGFLFYLSAVRPQVAEQYPGSTVGPISKIIASQWNSMVPEDRAPWEQKATEDKARYAREMEVYLADKQ</sequence>
<feature type="domain" description="HMG box" evidence="4">
    <location>
        <begin position="390"/>
        <end position="458"/>
    </location>
</feature>
<evidence type="ECO:0000256" key="3">
    <source>
        <dbReference type="SAM" id="MobiDB-lite"/>
    </source>
</evidence>
<dbReference type="PROSITE" id="PS50118">
    <property type="entry name" value="HMG_BOX_2"/>
    <property type="match status" value="3"/>
</dbReference>
<feature type="DNA-binding region" description="HMG box" evidence="2">
    <location>
        <begin position="596"/>
        <end position="664"/>
    </location>
</feature>
<dbReference type="EMBL" id="JASJQH010000448">
    <property type="protein sequence ID" value="KAK9764334.1"/>
    <property type="molecule type" value="Genomic_DNA"/>
</dbReference>
<evidence type="ECO:0000259" key="4">
    <source>
        <dbReference type="PROSITE" id="PS50118"/>
    </source>
</evidence>
<feature type="region of interest" description="Disordered" evidence="3">
    <location>
        <begin position="50"/>
        <end position="89"/>
    </location>
</feature>
<protein>
    <submittedName>
        <fullName evidence="5">High mobility group</fullName>
    </submittedName>
</protein>
<dbReference type="InterPro" id="IPR009071">
    <property type="entry name" value="HMG_box_dom"/>
</dbReference>
<evidence type="ECO:0000256" key="2">
    <source>
        <dbReference type="PROSITE-ProRule" id="PRU00267"/>
    </source>
</evidence>
<feature type="compositionally biased region" description="Basic residues" evidence="3">
    <location>
        <begin position="364"/>
        <end position="373"/>
    </location>
</feature>
<dbReference type="Pfam" id="PF00505">
    <property type="entry name" value="HMG_box"/>
    <property type="match status" value="3"/>
</dbReference>
<feature type="region of interest" description="Disordered" evidence="3">
    <location>
        <begin position="309"/>
        <end position="389"/>
    </location>
</feature>
<reference evidence="5 6" key="1">
    <citation type="submission" date="2023-04" db="EMBL/GenBank/DDBJ databases">
        <title>Genome of Basidiobolus ranarum AG-B5.</title>
        <authorList>
            <person name="Stajich J.E."/>
            <person name="Carter-House D."/>
            <person name="Gryganskyi A."/>
        </authorList>
    </citation>
    <scope>NUCLEOTIDE SEQUENCE [LARGE SCALE GENOMIC DNA]</scope>
    <source>
        <strain evidence="5 6">AG-B5</strain>
    </source>
</reference>
<feature type="domain" description="HMG box" evidence="4">
    <location>
        <begin position="485"/>
        <end position="553"/>
    </location>
</feature>
<dbReference type="Proteomes" id="UP001479436">
    <property type="component" value="Unassembled WGS sequence"/>
</dbReference>
<evidence type="ECO:0000313" key="6">
    <source>
        <dbReference type="Proteomes" id="UP001479436"/>
    </source>
</evidence>
<comment type="caution">
    <text evidence="5">The sequence shown here is derived from an EMBL/GenBank/DDBJ whole genome shotgun (WGS) entry which is preliminary data.</text>
</comment>
<gene>
    <name evidence="5" type="primary">HMGB2_3</name>
    <name evidence="5" type="ORF">K7432_008248</name>
</gene>
<dbReference type="SMART" id="SM00398">
    <property type="entry name" value="HMG"/>
    <property type="match status" value="3"/>
</dbReference>
<keyword evidence="6" id="KW-1185">Reference proteome</keyword>
<dbReference type="Gene3D" id="1.10.30.10">
    <property type="entry name" value="High mobility group box domain"/>
    <property type="match status" value="3"/>
</dbReference>
<feature type="domain" description="HMG box" evidence="4">
    <location>
        <begin position="596"/>
        <end position="664"/>
    </location>
</feature>